<evidence type="ECO:0008006" key="4">
    <source>
        <dbReference type="Google" id="ProtNLM"/>
    </source>
</evidence>
<proteinExistence type="predicted"/>
<evidence type="ECO:0000256" key="1">
    <source>
        <dbReference type="SAM" id="SignalP"/>
    </source>
</evidence>
<accession>U4KRY4</accession>
<protein>
    <recommendedName>
        <fullName evidence="4">Peptidase C-terminal archaeal/bacterial domain-containing protein</fullName>
    </recommendedName>
</protein>
<dbReference type="RefSeq" id="WP_026660543.1">
    <property type="nucleotide sequence ID" value="NC_022538.1"/>
</dbReference>
<keyword evidence="3" id="KW-1185">Reference proteome</keyword>
<evidence type="ECO:0000313" key="3">
    <source>
        <dbReference type="Proteomes" id="UP000032740"/>
    </source>
</evidence>
<reference evidence="2 3" key="1">
    <citation type="journal article" date="2013" name="J. Mol. Microbiol. Biotechnol.">
        <title>Analysis of the Complete Genomes of Acholeplasma brassicae , A. palmae and A. laidlawii and Their Comparison to the Obligate Parasites from ' Candidatus Phytoplasma'.</title>
        <authorList>
            <person name="Kube M."/>
            <person name="Siewert C."/>
            <person name="Migdoll A.M."/>
            <person name="Duduk B."/>
            <person name="Holz S."/>
            <person name="Rabus R."/>
            <person name="Seemuller E."/>
            <person name="Mitrovic J."/>
            <person name="Muller I."/>
            <person name="Buttner C."/>
            <person name="Reinhardt R."/>
        </authorList>
    </citation>
    <scope>NUCLEOTIDE SEQUENCE [LARGE SCALE GENOMIC DNA]</scope>
    <source>
        <strain evidence="2 3">J233</strain>
    </source>
</reference>
<dbReference type="Gene3D" id="2.60.120.380">
    <property type="match status" value="1"/>
</dbReference>
<dbReference type="EMBL" id="FO681347">
    <property type="protein sequence ID" value="CCV64551.1"/>
    <property type="molecule type" value="Genomic_DNA"/>
</dbReference>
<dbReference type="KEGG" id="apal:BN85409740"/>
<organism evidence="2 3">
    <name type="scientific">Alteracholeplasma palmae (strain ATCC 49389 / J233)</name>
    <name type="common">Acholeplasma palmae</name>
    <dbReference type="NCBI Taxonomy" id="1318466"/>
    <lineage>
        <taxon>Bacteria</taxon>
        <taxon>Bacillati</taxon>
        <taxon>Mycoplasmatota</taxon>
        <taxon>Mollicutes</taxon>
        <taxon>Acholeplasmatales</taxon>
        <taxon>Acholeplasmataceae</taxon>
        <taxon>Acholeplasma</taxon>
    </lineage>
</organism>
<feature type="signal peptide" evidence="1">
    <location>
        <begin position="1"/>
        <end position="25"/>
    </location>
</feature>
<dbReference type="AlphaFoldDB" id="U4KRY4"/>
<evidence type="ECO:0000313" key="2">
    <source>
        <dbReference type="EMBL" id="CCV64551.1"/>
    </source>
</evidence>
<gene>
    <name evidence="2" type="ORF">BN85409740</name>
</gene>
<dbReference type="SUPFAM" id="SSF89260">
    <property type="entry name" value="Collagen-binding domain"/>
    <property type="match status" value="1"/>
</dbReference>
<name>U4KRY4_ALTPJ</name>
<dbReference type="HOGENOM" id="CLU_598034_0_0_14"/>
<keyword evidence="1" id="KW-0732">Signal</keyword>
<dbReference type="Proteomes" id="UP000032740">
    <property type="component" value="Chromosome"/>
</dbReference>
<sequence length="456" mass="51056">MKKILCLLCLITSSTLLMGFMSVEALETEPEDKYSPYEDVYVPPMQFSEQRISELGMPETYDVGDIVVHKGWTQGSGDKYESNNNFSNATTINRTSTIYATLHTNAWWNGNDNDQDYFKFVTRTKIELALTLESLPSGCDYDVKIYDWNMQFVPGSGGYKSGNANELINITLGAGTYYVHVYSMFDHNNDSDTYELKLNSSTLTGTSFYLSAENKAQYKAAVWTSHYFPNNIDPDNYEGKPIYETIANHSGVKNTGNFDSFLTMSNNASTTKYLSRVLFVWGAEEKRQIANDLEKIYNELGRYSDNLFMKLQTSASKASLGIALIALIPGAAEAALTNISLGLSAFSILPSGNSKRVDEHRAWLSALIVTLRTSADVQGEQVIRITSWYSCEFVSTSRPGSYGGGGYIYVKFHWTDTSLESLSHNSNYINYYQGNNIFYGDVTPIIDISDFGKIFK</sequence>
<feature type="chain" id="PRO_5004651023" description="Peptidase C-terminal archaeal/bacterial domain-containing protein" evidence="1">
    <location>
        <begin position="26"/>
        <end position="456"/>
    </location>
</feature>